<organism evidence="12 13">
    <name type="scientific">Kocuria subflava</name>
    <dbReference type="NCBI Taxonomy" id="1736139"/>
    <lineage>
        <taxon>Bacteria</taxon>
        <taxon>Bacillati</taxon>
        <taxon>Actinomycetota</taxon>
        <taxon>Actinomycetes</taxon>
        <taxon>Micrococcales</taxon>
        <taxon>Micrococcaceae</taxon>
        <taxon>Kocuria</taxon>
    </lineage>
</organism>
<comment type="catalytic activity">
    <reaction evidence="1">
        <text>ATP + protein L-histidine = ADP + protein N-phospho-L-histidine.</text>
        <dbReference type="EC" id="2.7.13.3"/>
    </reaction>
</comment>
<evidence type="ECO:0000256" key="10">
    <source>
        <dbReference type="SAM" id="Phobius"/>
    </source>
</evidence>
<evidence type="ECO:0000256" key="3">
    <source>
        <dbReference type="ARBA" id="ARBA00022553"/>
    </source>
</evidence>
<feature type="transmembrane region" description="Helical" evidence="10">
    <location>
        <begin position="134"/>
        <end position="154"/>
    </location>
</feature>
<comment type="caution">
    <text evidence="12">The sequence shown here is derived from an EMBL/GenBank/DDBJ whole genome shotgun (WGS) entry which is preliminary data.</text>
</comment>
<keyword evidence="4" id="KW-0808">Transferase</keyword>
<evidence type="ECO:0000256" key="8">
    <source>
        <dbReference type="ARBA" id="ARBA00023012"/>
    </source>
</evidence>
<keyword evidence="7" id="KW-0067">ATP-binding</keyword>
<dbReference type="Gene3D" id="1.20.5.1930">
    <property type="match status" value="1"/>
</dbReference>
<evidence type="ECO:0000256" key="5">
    <source>
        <dbReference type="ARBA" id="ARBA00022741"/>
    </source>
</evidence>
<feature type="region of interest" description="Disordered" evidence="9">
    <location>
        <begin position="412"/>
        <end position="448"/>
    </location>
</feature>
<keyword evidence="6" id="KW-0418">Kinase</keyword>
<evidence type="ECO:0000256" key="7">
    <source>
        <dbReference type="ARBA" id="ARBA00022840"/>
    </source>
</evidence>
<feature type="transmembrane region" description="Helical" evidence="10">
    <location>
        <begin position="65"/>
        <end position="88"/>
    </location>
</feature>
<dbReference type="Proteomes" id="UP000521379">
    <property type="component" value="Unassembled WGS sequence"/>
</dbReference>
<keyword evidence="10" id="KW-0812">Transmembrane</keyword>
<dbReference type="GO" id="GO:0046983">
    <property type="term" value="F:protein dimerization activity"/>
    <property type="evidence" value="ECO:0007669"/>
    <property type="project" value="InterPro"/>
</dbReference>
<sequence length="448" mass="47626">MVSPDTRLDVRAAALYVALVVLLWSAGWSISGELALSSPVPRSVTLALLLVAATATLWRKRHPGLVLTITGLGSAAAMVLPSGLGAVFLQFEAVFTAVLFGSRVLARFTTGLCIAVTATVGILALMIPHNNASVWFALVLQTAVVLLIPPLWAWEVRHHRQARTEAENAARTQKELTAREHDLAQARAALAVQEHRRRLAQDLHDGVAGHLSAVALQTAALRTEGMRNAPEATRDSVLESIRTASVDALTEMRTLIDVLRDQAPANLHLDPQRATEDLEARLRASFPQASVTVENGAVELLSQASPEAADTVIRVVQETVTNILKHAGPGTVAFRLAVTGEDVALTAVSPMDSQMGDSSTVGPEPAELTSGVGLRSMAMRTQDLGGSFHAGPAEDGRRWMVKAHWPVAVLQASTTSGQSGRVPEPPDPQSAPTVHPARRRPLDHSSAG</sequence>
<feature type="transmembrane region" description="Helical" evidence="10">
    <location>
        <begin position="108"/>
        <end position="127"/>
    </location>
</feature>
<dbReference type="InterPro" id="IPR011712">
    <property type="entry name" value="Sig_transdc_His_kin_sub3_dim/P"/>
</dbReference>
<keyword evidence="13" id="KW-1185">Reference proteome</keyword>
<dbReference type="EC" id="2.7.13.3" evidence="2"/>
<feature type="domain" description="Signal transduction histidine kinase subgroup 3 dimerisation and phosphoacceptor" evidence="11">
    <location>
        <begin position="196"/>
        <end position="262"/>
    </location>
</feature>
<evidence type="ECO:0000259" key="11">
    <source>
        <dbReference type="Pfam" id="PF07730"/>
    </source>
</evidence>
<reference evidence="12 13" key="1">
    <citation type="submission" date="2020-02" db="EMBL/GenBank/DDBJ databases">
        <authorList>
            <person name="Sun Q."/>
        </authorList>
    </citation>
    <scope>NUCLEOTIDE SEQUENCE [LARGE SCALE GENOMIC DNA]</scope>
    <source>
        <strain evidence="12 13">YIM 13062</strain>
    </source>
</reference>
<dbReference type="InterPro" id="IPR050482">
    <property type="entry name" value="Sensor_HK_TwoCompSys"/>
</dbReference>
<keyword evidence="10" id="KW-0472">Membrane</keyword>
<dbReference type="GO" id="GO:0000155">
    <property type="term" value="F:phosphorelay sensor kinase activity"/>
    <property type="evidence" value="ECO:0007669"/>
    <property type="project" value="InterPro"/>
</dbReference>
<dbReference type="PANTHER" id="PTHR24421">
    <property type="entry name" value="NITRATE/NITRITE SENSOR PROTEIN NARX-RELATED"/>
    <property type="match status" value="1"/>
</dbReference>
<keyword evidence="8" id="KW-0902">Two-component regulatory system</keyword>
<dbReference type="Pfam" id="PF07730">
    <property type="entry name" value="HisKA_3"/>
    <property type="match status" value="1"/>
</dbReference>
<proteinExistence type="predicted"/>
<dbReference type="InterPro" id="IPR036890">
    <property type="entry name" value="HATPase_C_sf"/>
</dbReference>
<evidence type="ECO:0000313" key="13">
    <source>
        <dbReference type="Proteomes" id="UP000521379"/>
    </source>
</evidence>
<evidence type="ECO:0000256" key="4">
    <source>
        <dbReference type="ARBA" id="ARBA00022679"/>
    </source>
</evidence>
<evidence type="ECO:0000256" key="6">
    <source>
        <dbReference type="ARBA" id="ARBA00022777"/>
    </source>
</evidence>
<evidence type="ECO:0000256" key="9">
    <source>
        <dbReference type="SAM" id="MobiDB-lite"/>
    </source>
</evidence>
<dbReference type="PANTHER" id="PTHR24421:SF10">
    <property type="entry name" value="NITRATE_NITRITE SENSOR PROTEIN NARQ"/>
    <property type="match status" value="1"/>
</dbReference>
<accession>A0A846U0E4</accession>
<evidence type="ECO:0000256" key="1">
    <source>
        <dbReference type="ARBA" id="ARBA00000085"/>
    </source>
</evidence>
<dbReference type="GO" id="GO:0005524">
    <property type="term" value="F:ATP binding"/>
    <property type="evidence" value="ECO:0007669"/>
    <property type="project" value="UniProtKB-KW"/>
</dbReference>
<name>A0A846U0E4_9MICC</name>
<keyword evidence="3" id="KW-0597">Phosphoprotein</keyword>
<protein>
    <recommendedName>
        <fullName evidence="2">histidine kinase</fullName>
        <ecNumber evidence="2">2.7.13.3</ecNumber>
    </recommendedName>
</protein>
<keyword evidence="10" id="KW-1133">Transmembrane helix</keyword>
<dbReference type="RefSeq" id="WP_119932031.1">
    <property type="nucleotide sequence ID" value="NZ_JAAVUN010000014.1"/>
</dbReference>
<dbReference type="GO" id="GO:0016020">
    <property type="term" value="C:membrane"/>
    <property type="evidence" value="ECO:0007669"/>
    <property type="project" value="InterPro"/>
</dbReference>
<feature type="transmembrane region" description="Helical" evidence="10">
    <location>
        <begin position="12"/>
        <end position="30"/>
    </location>
</feature>
<dbReference type="CDD" id="cd16917">
    <property type="entry name" value="HATPase_UhpB-NarQ-NarX-like"/>
    <property type="match status" value="1"/>
</dbReference>
<feature type="transmembrane region" description="Helical" evidence="10">
    <location>
        <begin position="42"/>
        <end position="58"/>
    </location>
</feature>
<keyword evidence="5" id="KW-0547">Nucleotide-binding</keyword>
<dbReference type="AlphaFoldDB" id="A0A846U0E4"/>
<gene>
    <name evidence="12" type="ORF">GTW58_08515</name>
</gene>
<dbReference type="EMBL" id="JAAVUN010000014">
    <property type="protein sequence ID" value="NKE09975.1"/>
    <property type="molecule type" value="Genomic_DNA"/>
</dbReference>
<evidence type="ECO:0000313" key="12">
    <source>
        <dbReference type="EMBL" id="NKE09975.1"/>
    </source>
</evidence>
<dbReference type="Gene3D" id="3.30.565.10">
    <property type="entry name" value="Histidine kinase-like ATPase, C-terminal domain"/>
    <property type="match status" value="1"/>
</dbReference>
<evidence type="ECO:0000256" key="2">
    <source>
        <dbReference type="ARBA" id="ARBA00012438"/>
    </source>
</evidence>